<accession>A0A2P7SGT4</accession>
<dbReference type="EMBL" id="PXYL01000004">
    <property type="protein sequence ID" value="PSJ61677.1"/>
    <property type="molecule type" value="Genomic_DNA"/>
</dbReference>
<sequence>MPNNSSNCASCRFYDDHKLNNAAAQNDRGLCRFNPPVSQPDPQGNGLWPVVSADDWCGHFSPQYLHAESRPSQTMRPV</sequence>
<evidence type="ECO:0000313" key="1">
    <source>
        <dbReference type="EMBL" id="PSJ61677.1"/>
    </source>
</evidence>
<dbReference type="RefSeq" id="WP_106723964.1">
    <property type="nucleotide sequence ID" value="NZ_PXYL01000004.1"/>
</dbReference>
<protein>
    <submittedName>
        <fullName evidence="1">Uncharacterized protein</fullName>
    </submittedName>
</protein>
<comment type="caution">
    <text evidence="1">The sequence shown here is derived from an EMBL/GenBank/DDBJ whole genome shotgun (WGS) entry which is preliminary data.</text>
</comment>
<proteinExistence type="predicted"/>
<evidence type="ECO:0000313" key="2">
    <source>
        <dbReference type="Proteomes" id="UP000240653"/>
    </source>
</evidence>
<name>A0A2P7SGT4_9HYPH</name>
<keyword evidence="2" id="KW-1185">Reference proteome</keyword>
<dbReference type="OrthoDB" id="290218at2"/>
<reference evidence="1 2" key="1">
    <citation type="submission" date="2018-03" db="EMBL/GenBank/DDBJ databases">
        <title>The draft genome of Mesorhizobium soli JCM 19897.</title>
        <authorList>
            <person name="Li L."/>
            <person name="Liu L."/>
            <person name="Liang L."/>
            <person name="Wang T."/>
            <person name="Zhang X."/>
        </authorList>
    </citation>
    <scope>NUCLEOTIDE SEQUENCE [LARGE SCALE GENOMIC DNA]</scope>
    <source>
        <strain evidence="1 2">JCM 19897</strain>
    </source>
</reference>
<dbReference type="AlphaFoldDB" id="A0A2P7SGT4"/>
<organism evidence="1 2">
    <name type="scientific">Pseudaminobacter soli</name>
    <name type="common">ex Li et al. 2025</name>
    <dbReference type="NCBI Taxonomy" id="1295366"/>
    <lineage>
        <taxon>Bacteria</taxon>
        <taxon>Pseudomonadati</taxon>
        <taxon>Pseudomonadota</taxon>
        <taxon>Alphaproteobacteria</taxon>
        <taxon>Hyphomicrobiales</taxon>
        <taxon>Phyllobacteriaceae</taxon>
        <taxon>Pseudaminobacter</taxon>
    </lineage>
</organism>
<dbReference type="Proteomes" id="UP000240653">
    <property type="component" value="Unassembled WGS sequence"/>
</dbReference>
<gene>
    <name evidence="1" type="ORF">C7I85_10825</name>
</gene>